<evidence type="ECO:0000256" key="3">
    <source>
        <dbReference type="SAM" id="SignalP"/>
    </source>
</evidence>
<dbReference type="RefSeq" id="WP_152840442.1">
    <property type="nucleotide sequence ID" value="NZ_WHUG01000011.1"/>
</dbReference>
<protein>
    <submittedName>
        <fullName evidence="5">Outer membrane beta-barrel protein</fullName>
    </submittedName>
</protein>
<reference evidence="5 6" key="1">
    <citation type="submission" date="2019-10" db="EMBL/GenBank/DDBJ databases">
        <title>Two novel species isolated from a subtropical stream in China.</title>
        <authorList>
            <person name="Lu H."/>
        </authorList>
    </citation>
    <scope>NUCLEOTIDE SEQUENCE [LARGE SCALE GENOMIC DNA]</scope>
    <source>
        <strain evidence="5 6">FT29W</strain>
    </source>
</reference>
<name>A0A6A7N817_9BURK</name>
<evidence type="ECO:0000313" key="6">
    <source>
        <dbReference type="Proteomes" id="UP000440498"/>
    </source>
</evidence>
<comment type="caution">
    <text evidence="5">The sequence shown here is derived from an EMBL/GenBank/DDBJ whole genome shotgun (WGS) entry which is preliminary data.</text>
</comment>
<dbReference type="SUPFAM" id="SSF56925">
    <property type="entry name" value="OMPA-like"/>
    <property type="match status" value="1"/>
</dbReference>
<gene>
    <name evidence="5" type="ORF">GEV02_23785</name>
</gene>
<organism evidence="5 6">
    <name type="scientific">Rugamonas aquatica</name>
    <dbReference type="NCBI Taxonomy" id="2743357"/>
    <lineage>
        <taxon>Bacteria</taxon>
        <taxon>Pseudomonadati</taxon>
        <taxon>Pseudomonadota</taxon>
        <taxon>Betaproteobacteria</taxon>
        <taxon>Burkholderiales</taxon>
        <taxon>Oxalobacteraceae</taxon>
        <taxon>Telluria group</taxon>
        <taxon>Rugamonas</taxon>
    </lineage>
</organism>
<dbReference type="EMBL" id="WHUG01000011">
    <property type="protein sequence ID" value="MQA41169.1"/>
    <property type="molecule type" value="Genomic_DNA"/>
</dbReference>
<keyword evidence="2 3" id="KW-0732">Signal</keyword>
<feature type="signal peptide" evidence="3">
    <location>
        <begin position="1"/>
        <end position="20"/>
    </location>
</feature>
<evidence type="ECO:0000256" key="1">
    <source>
        <dbReference type="ARBA" id="ARBA00004442"/>
    </source>
</evidence>
<feature type="chain" id="PRO_5025695263" evidence="3">
    <location>
        <begin position="21"/>
        <end position="192"/>
    </location>
</feature>
<dbReference type="Proteomes" id="UP000440498">
    <property type="component" value="Unassembled WGS sequence"/>
</dbReference>
<comment type="subcellular location">
    <subcellularLocation>
        <location evidence="1">Cell outer membrane</location>
    </subcellularLocation>
</comment>
<dbReference type="Gene3D" id="2.40.160.20">
    <property type="match status" value="1"/>
</dbReference>
<feature type="domain" description="Outer membrane protein beta-barrel" evidence="4">
    <location>
        <begin position="4"/>
        <end position="188"/>
    </location>
</feature>
<evidence type="ECO:0000313" key="5">
    <source>
        <dbReference type="EMBL" id="MQA41169.1"/>
    </source>
</evidence>
<dbReference type="AlphaFoldDB" id="A0A6A7N817"/>
<evidence type="ECO:0000259" key="4">
    <source>
        <dbReference type="Pfam" id="PF13505"/>
    </source>
</evidence>
<accession>A0A6A7N817</accession>
<evidence type="ECO:0000256" key="2">
    <source>
        <dbReference type="ARBA" id="ARBA00022729"/>
    </source>
</evidence>
<dbReference type="InterPro" id="IPR027385">
    <property type="entry name" value="Beta-barrel_OMP"/>
</dbReference>
<dbReference type="InterPro" id="IPR011250">
    <property type="entry name" value="OMP/PagP_B-barrel"/>
</dbReference>
<dbReference type="Pfam" id="PF13505">
    <property type="entry name" value="OMP_b-brl"/>
    <property type="match status" value="1"/>
</dbReference>
<sequence>MKKFVCSALVVLTASSLAHADGLYAGVNISPSEDGHVSYTEKGVTTQHNAVQKQTPFAVFAGYDLSPDWALEGGYRGSGGSTSFDIMPGYQLKVRTSAAYLAARGTWKLNDDWSLFGKAGLARSSLKLDIRGQNAPPDQSMNKTGLYLSAGASYVVSKDVALQVELERIGKLNYEGLSVGLNRLALGVRFGF</sequence>
<dbReference type="GO" id="GO:0009279">
    <property type="term" value="C:cell outer membrane"/>
    <property type="evidence" value="ECO:0007669"/>
    <property type="project" value="UniProtKB-SubCell"/>
</dbReference>
<proteinExistence type="predicted"/>
<keyword evidence="6" id="KW-1185">Reference proteome</keyword>